<gene>
    <name evidence="1" type="ORF">T440DRAFT_467233</name>
</gene>
<evidence type="ECO:0000313" key="1">
    <source>
        <dbReference type="EMBL" id="KAF2851987.1"/>
    </source>
</evidence>
<reference evidence="1" key="1">
    <citation type="submission" date="2020-01" db="EMBL/GenBank/DDBJ databases">
        <authorList>
            <consortium name="DOE Joint Genome Institute"/>
            <person name="Haridas S."/>
            <person name="Albert R."/>
            <person name="Binder M."/>
            <person name="Bloem J."/>
            <person name="Labutti K."/>
            <person name="Salamov A."/>
            <person name="Andreopoulos B."/>
            <person name="Baker S.E."/>
            <person name="Barry K."/>
            <person name="Bills G."/>
            <person name="Bluhm B.H."/>
            <person name="Cannon C."/>
            <person name="Castanera R."/>
            <person name="Culley D.E."/>
            <person name="Daum C."/>
            <person name="Ezra D."/>
            <person name="Gonzalez J.B."/>
            <person name="Henrissat B."/>
            <person name="Kuo A."/>
            <person name="Liang C."/>
            <person name="Lipzen A."/>
            <person name="Lutzoni F."/>
            <person name="Magnuson J."/>
            <person name="Mondo S."/>
            <person name="Nolan M."/>
            <person name="Ohm R."/>
            <person name="Pangilinan J."/>
            <person name="Park H.-J."/>
            <person name="Ramirez L."/>
            <person name="Alfaro M."/>
            <person name="Sun H."/>
            <person name="Tritt A."/>
            <person name="Yoshinaga Y."/>
            <person name="Zwiers L.-H."/>
            <person name="Turgeon B.G."/>
            <person name="Goodwin S.B."/>
            <person name="Spatafora J.W."/>
            <person name="Crous P.W."/>
            <person name="Grigoriev I.V."/>
        </authorList>
    </citation>
    <scope>NUCLEOTIDE SEQUENCE</scope>
    <source>
        <strain evidence="1">IPT5</strain>
    </source>
</reference>
<name>A0A6A7BB77_9PLEO</name>
<proteinExistence type="predicted"/>
<accession>A0A6A7BB77</accession>
<dbReference type="EMBL" id="MU006300">
    <property type="protein sequence ID" value="KAF2851987.1"/>
    <property type="molecule type" value="Genomic_DNA"/>
</dbReference>
<sequence length="90" mass="10517">MRMDSTIARHRSHPSRPFKLPIRSTSYIRYSQGQTPRKCRFESMGRSVQSFENGMLRYLSGNWSLGYVLIALTWLCNALNSQRLENENCD</sequence>
<dbReference type="AlphaFoldDB" id="A0A6A7BB77"/>
<evidence type="ECO:0000313" key="2">
    <source>
        <dbReference type="Proteomes" id="UP000799423"/>
    </source>
</evidence>
<protein>
    <submittedName>
        <fullName evidence="1">Uncharacterized protein</fullName>
    </submittedName>
</protein>
<organism evidence="1 2">
    <name type="scientific">Plenodomus tracheiphilus IPT5</name>
    <dbReference type="NCBI Taxonomy" id="1408161"/>
    <lineage>
        <taxon>Eukaryota</taxon>
        <taxon>Fungi</taxon>
        <taxon>Dikarya</taxon>
        <taxon>Ascomycota</taxon>
        <taxon>Pezizomycotina</taxon>
        <taxon>Dothideomycetes</taxon>
        <taxon>Pleosporomycetidae</taxon>
        <taxon>Pleosporales</taxon>
        <taxon>Pleosporineae</taxon>
        <taxon>Leptosphaeriaceae</taxon>
        <taxon>Plenodomus</taxon>
    </lineage>
</organism>
<dbReference type="Proteomes" id="UP000799423">
    <property type="component" value="Unassembled WGS sequence"/>
</dbReference>
<keyword evidence="2" id="KW-1185">Reference proteome</keyword>